<dbReference type="InterPro" id="IPR036318">
    <property type="entry name" value="FAD-bd_PCMH-like_sf"/>
</dbReference>
<evidence type="ECO:0000256" key="1">
    <source>
        <dbReference type="ARBA" id="ARBA00005466"/>
    </source>
</evidence>
<reference evidence="5 6" key="1">
    <citation type="journal article" date="2019" name="Nat. Ecol. Evol.">
        <title>Megaphylogeny resolves global patterns of mushroom evolution.</title>
        <authorList>
            <person name="Varga T."/>
            <person name="Krizsan K."/>
            <person name="Foldi C."/>
            <person name="Dima B."/>
            <person name="Sanchez-Garcia M."/>
            <person name="Sanchez-Ramirez S."/>
            <person name="Szollosi G.J."/>
            <person name="Szarkandi J.G."/>
            <person name="Papp V."/>
            <person name="Albert L."/>
            <person name="Andreopoulos W."/>
            <person name="Angelini C."/>
            <person name="Antonin V."/>
            <person name="Barry K.W."/>
            <person name="Bougher N.L."/>
            <person name="Buchanan P."/>
            <person name="Buyck B."/>
            <person name="Bense V."/>
            <person name="Catcheside P."/>
            <person name="Chovatia M."/>
            <person name="Cooper J."/>
            <person name="Damon W."/>
            <person name="Desjardin D."/>
            <person name="Finy P."/>
            <person name="Geml J."/>
            <person name="Haridas S."/>
            <person name="Hughes K."/>
            <person name="Justo A."/>
            <person name="Karasinski D."/>
            <person name="Kautmanova I."/>
            <person name="Kiss B."/>
            <person name="Kocsube S."/>
            <person name="Kotiranta H."/>
            <person name="LaButti K.M."/>
            <person name="Lechner B.E."/>
            <person name="Liimatainen K."/>
            <person name="Lipzen A."/>
            <person name="Lukacs Z."/>
            <person name="Mihaltcheva S."/>
            <person name="Morgado L.N."/>
            <person name="Niskanen T."/>
            <person name="Noordeloos M.E."/>
            <person name="Ohm R.A."/>
            <person name="Ortiz-Santana B."/>
            <person name="Ovrebo C."/>
            <person name="Racz N."/>
            <person name="Riley R."/>
            <person name="Savchenko A."/>
            <person name="Shiryaev A."/>
            <person name="Soop K."/>
            <person name="Spirin V."/>
            <person name="Szebenyi C."/>
            <person name="Tomsovsky M."/>
            <person name="Tulloss R.E."/>
            <person name="Uehling J."/>
            <person name="Grigoriev I.V."/>
            <person name="Vagvolgyi C."/>
            <person name="Papp T."/>
            <person name="Martin F.M."/>
            <person name="Miettinen O."/>
            <person name="Hibbett D.S."/>
            <person name="Nagy L.G."/>
        </authorList>
    </citation>
    <scope>NUCLEOTIDE SEQUENCE [LARGE SCALE GENOMIC DNA]</scope>
    <source>
        <strain evidence="5 6">CBS 962.96</strain>
    </source>
</reference>
<evidence type="ECO:0000256" key="2">
    <source>
        <dbReference type="ARBA" id="ARBA00022630"/>
    </source>
</evidence>
<organism evidence="5 6">
    <name type="scientific">Dendrothele bispora (strain CBS 962.96)</name>
    <dbReference type="NCBI Taxonomy" id="1314807"/>
    <lineage>
        <taxon>Eukaryota</taxon>
        <taxon>Fungi</taxon>
        <taxon>Dikarya</taxon>
        <taxon>Basidiomycota</taxon>
        <taxon>Agaricomycotina</taxon>
        <taxon>Agaricomycetes</taxon>
        <taxon>Agaricomycetidae</taxon>
        <taxon>Agaricales</taxon>
        <taxon>Agaricales incertae sedis</taxon>
        <taxon>Dendrothele</taxon>
    </lineage>
</organism>
<accession>A0A4S8L2P5</accession>
<sequence length="91" mass="10060">CDQLQSILPGNVFMPGDPVYQRQQSSYYSEQQKTVNPTCRVTPTSAQDLSQIITIAASMNCSFAVRSGGHMNWPNSSNINDIGFTIDMENL</sequence>
<proteinExistence type="inferred from homology"/>
<keyword evidence="3" id="KW-0274">FAD</keyword>
<name>A0A4S8L2P5_DENBC</name>
<dbReference type="EMBL" id="ML179712">
    <property type="protein sequence ID" value="THU82727.1"/>
    <property type="molecule type" value="Genomic_DNA"/>
</dbReference>
<comment type="similarity">
    <text evidence="1">Belongs to the oxygen-dependent FAD-linked oxidoreductase family.</text>
</comment>
<dbReference type="PANTHER" id="PTHR42973">
    <property type="entry name" value="BINDING OXIDOREDUCTASE, PUTATIVE (AFU_ORTHOLOGUE AFUA_1G17690)-RELATED"/>
    <property type="match status" value="1"/>
</dbReference>
<evidence type="ECO:0000313" key="5">
    <source>
        <dbReference type="EMBL" id="THU82727.1"/>
    </source>
</evidence>
<evidence type="ECO:0008006" key="7">
    <source>
        <dbReference type="Google" id="ProtNLM"/>
    </source>
</evidence>
<dbReference type="OrthoDB" id="2151789at2759"/>
<dbReference type="GO" id="GO:0050660">
    <property type="term" value="F:flavin adenine dinucleotide binding"/>
    <property type="evidence" value="ECO:0007669"/>
    <property type="project" value="InterPro"/>
</dbReference>
<dbReference type="SUPFAM" id="SSF56176">
    <property type="entry name" value="FAD-binding/transporter-associated domain-like"/>
    <property type="match status" value="1"/>
</dbReference>
<evidence type="ECO:0000313" key="6">
    <source>
        <dbReference type="Proteomes" id="UP000297245"/>
    </source>
</evidence>
<dbReference type="Proteomes" id="UP000297245">
    <property type="component" value="Unassembled WGS sequence"/>
</dbReference>
<evidence type="ECO:0000256" key="4">
    <source>
        <dbReference type="ARBA" id="ARBA00023002"/>
    </source>
</evidence>
<protein>
    <recommendedName>
        <fullName evidence="7">FAD-binding PCMH-type domain-containing protein</fullName>
    </recommendedName>
</protein>
<dbReference type="PANTHER" id="PTHR42973:SF13">
    <property type="entry name" value="FAD-BINDING PCMH-TYPE DOMAIN-CONTAINING PROTEIN"/>
    <property type="match status" value="1"/>
</dbReference>
<dbReference type="Gene3D" id="3.30.465.10">
    <property type="match status" value="1"/>
</dbReference>
<evidence type="ECO:0000256" key="3">
    <source>
        <dbReference type="ARBA" id="ARBA00022827"/>
    </source>
</evidence>
<keyword evidence="4" id="KW-0560">Oxidoreductase</keyword>
<keyword evidence="6" id="KW-1185">Reference proteome</keyword>
<feature type="non-terminal residue" evidence="5">
    <location>
        <position position="91"/>
    </location>
</feature>
<gene>
    <name evidence="5" type="ORF">K435DRAFT_575278</name>
</gene>
<dbReference type="GO" id="GO:0016491">
    <property type="term" value="F:oxidoreductase activity"/>
    <property type="evidence" value="ECO:0007669"/>
    <property type="project" value="UniProtKB-KW"/>
</dbReference>
<feature type="non-terminal residue" evidence="5">
    <location>
        <position position="1"/>
    </location>
</feature>
<dbReference type="InterPro" id="IPR016169">
    <property type="entry name" value="FAD-bd_PCMH_sub2"/>
</dbReference>
<keyword evidence="2" id="KW-0285">Flavoprotein</keyword>
<dbReference type="AlphaFoldDB" id="A0A4S8L2P5"/>
<dbReference type="InterPro" id="IPR050416">
    <property type="entry name" value="FAD-linked_Oxidoreductase"/>
</dbReference>